<dbReference type="OrthoDB" id="9814067at2"/>
<protein>
    <submittedName>
        <fullName evidence="2">Transposase</fullName>
    </submittedName>
</protein>
<feature type="domain" description="Transposase IS200-like" evidence="1">
    <location>
        <begin position="9"/>
        <end position="124"/>
    </location>
</feature>
<gene>
    <name evidence="2" type="ORF">DENOEST_0099</name>
</gene>
<dbReference type="KEGG" id="doe:DENOEST_0099"/>
<proteinExistence type="predicted"/>
<dbReference type="Proteomes" id="UP000515733">
    <property type="component" value="Chromosome"/>
</dbReference>
<dbReference type="EMBL" id="LR778301">
    <property type="protein sequence ID" value="CAB1367271.1"/>
    <property type="molecule type" value="Genomic_DNA"/>
</dbReference>
<dbReference type="GO" id="GO:0003677">
    <property type="term" value="F:DNA binding"/>
    <property type="evidence" value="ECO:0007669"/>
    <property type="project" value="InterPro"/>
</dbReference>
<dbReference type="Pfam" id="PF01797">
    <property type="entry name" value="Y1_Tnp"/>
    <property type="match status" value="1"/>
</dbReference>
<evidence type="ECO:0000313" key="3">
    <source>
        <dbReference type="Proteomes" id="UP000515733"/>
    </source>
</evidence>
<dbReference type="GO" id="GO:0004803">
    <property type="term" value="F:transposase activity"/>
    <property type="evidence" value="ECO:0007669"/>
    <property type="project" value="InterPro"/>
</dbReference>
<dbReference type="RefSeq" id="WP_145770229.1">
    <property type="nucleotide sequence ID" value="NZ_LR778301.1"/>
</dbReference>
<name>A0A6S6XMZ2_9PROT</name>
<dbReference type="SMART" id="SM01321">
    <property type="entry name" value="Y1_Tnp"/>
    <property type="match status" value="1"/>
</dbReference>
<reference evidence="2 3" key="1">
    <citation type="submission" date="2020-03" db="EMBL/GenBank/DDBJ databases">
        <authorList>
            <consortium name="Genoscope - CEA"/>
            <person name="William W."/>
        </authorList>
    </citation>
    <scope>NUCLEOTIDE SEQUENCE [LARGE SCALE GENOMIC DNA]</scope>
    <source>
        <strain evidence="3">DSM 16959</strain>
    </source>
</reference>
<dbReference type="InterPro" id="IPR002686">
    <property type="entry name" value="Transposase_17"/>
</dbReference>
<dbReference type="Gene3D" id="3.30.70.1290">
    <property type="entry name" value="Transposase IS200-like"/>
    <property type="match status" value="1"/>
</dbReference>
<dbReference type="PANTHER" id="PTHR34322:SF2">
    <property type="entry name" value="TRANSPOSASE IS200-LIKE DOMAIN-CONTAINING PROTEIN"/>
    <property type="match status" value="1"/>
</dbReference>
<dbReference type="GO" id="GO:0006313">
    <property type="term" value="P:DNA transposition"/>
    <property type="evidence" value="ECO:0007669"/>
    <property type="project" value="InterPro"/>
</dbReference>
<organism evidence="2 3">
    <name type="scientific">Denitratisoma oestradiolicum</name>
    <dbReference type="NCBI Taxonomy" id="311182"/>
    <lineage>
        <taxon>Bacteria</taxon>
        <taxon>Pseudomonadati</taxon>
        <taxon>Pseudomonadota</taxon>
        <taxon>Betaproteobacteria</taxon>
        <taxon>Nitrosomonadales</taxon>
        <taxon>Sterolibacteriaceae</taxon>
        <taxon>Denitratisoma</taxon>
    </lineage>
</organism>
<dbReference type="SUPFAM" id="SSF143422">
    <property type="entry name" value="Transposase IS200-like"/>
    <property type="match status" value="1"/>
</dbReference>
<accession>A0A6S6XMZ2</accession>
<dbReference type="PANTHER" id="PTHR34322">
    <property type="entry name" value="TRANSPOSASE, Y1_TNP DOMAIN-CONTAINING"/>
    <property type="match status" value="1"/>
</dbReference>
<evidence type="ECO:0000259" key="1">
    <source>
        <dbReference type="SMART" id="SM01321"/>
    </source>
</evidence>
<sequence>MPRRARILLPSVPVHLIQRGNNRSVCFYADEDYRFYLDHLTEQAAKHGCAVHAYCLMTNHVHLLVTPQRESSLGGMMKGLGQCYVQYINRTYRRSGTLWEGRFRSCLLQEEAYVLACYRYIELNPVRAGIVNHPAEYRWTSYCANAQGEPTPWLTAQSLYLSLGEDDESRLAAYRELFRHELEPGVVDQIRQATNGNFALGDERFATEVERMLGRRVTRAKPGRPCKVPAPVSEELFA</sequence>
<dbReference type="InterPro" id="IPR036515">
    <property type="entry name" value="Transposase_17_sf"/>
</dbReference>
<keyword evidence="3" id="KW-1185">Reference proteome</keyword>
<evidence type="ECO:0000313" key="2">
    <source>
        <dbReference type="EMBL" id="CAB1367271.1"/>
    </source>
</evidence>
<dbReference type="AlphaFoldDB" id="A0A6S6XMZ2"/>